<sequence length="116" mass="11595">SAAGGASPAAASASSAGVSFAALSLAVFWTAGAICHGELWAPAENVSATLKPAASTGSLAQPNRNVEVIPSPQIPERQCAFAVAQNCGNGTAKANDQRVICLPPGRAPQREDGLRA</sequence>
<proteinExistence type="predicted"/>
<feature type="non-terminal residue" evidence="1">
    <location>
        <position position="1"/>
    </location>
</feature>
<gene>
    <name evidence="1" type="ORF">chiPu_0025830</name>
</gene>
<dbReference type="Proteomes" id="UP000287033">
    <property type="component" value="Unassembled WGS sequence"/>
</dbReference>
<accession>A0A401TG34</accession>
<dbReference type="AlphaFoldDB" id="A0A401TG34"/>
<evidence type="ECO:0000313" key="1">
    <source>
        <dbReference type="EMBL" id="GCC41591.1"/>
    </source>
</evidence>
<dbReference type="EMBL" id="BEZZ01066531">
    <property type="protein sequence ID" value="GCC41591.1"/>
    <property type="molecule type" value="Genomic_DNA"/>
</dbReference>
<keyword evidence="2" id="KW-1185">Reference proteome</keyword>
<comment type="caution">
    <text evidence="1">The sequence shown here is derived from an EMBL/GenBank/DDBJ whole genome shotgun (WGS) entry which is preliminary data.</text>
</comment>
<organism evidence="1 2">
    <name type="scientific">Chiloscyllium punctatum</name>
    <name type="common">Brownbanded bambooshark</name>
    <name type="synonym">Hemiscyllium punctatum</name>
    <dbReference type="NCBI Taxonomy" id="137246"/>
    <lineage>
        <taxon>Eukaryota</taxon>
        <taxon>Metazoa</taxon>
        <taxon>Chordata</taxon>
        <taxon>Craniata</taxon>
        <taxon>Vertebrata</taxon>
        <taxon>Chondrichthyes</taxon>
        <taxon>Elasmobranchii</taxon>
        <taxon>Galeomorphii</taxon>
        <taxon>Galeoidea</taxon>
        <taxon>Orectolobiformes</taxon>
        <taxon>Hemiscylliidae</taxon>
        <taxon>Chiloscyllium</taxon>
    </lineage>
</organism>
<evidence type="ECO:0000313" key="2">
    <source>
        <dbReference type="Proteomes" id="UP000287033"/>
    </source>
</evidence>
<reference evidence="1 2" key="1">
    <citation type="journal article" date="2018" name="Nat. Ecol. Evol.">
        <title>Shark genomes provide insights into elasmobranch evolution and the origin of vertebrates.</title>
        <authorList>
            <person name="Hara Y"/>
            <person name="Yamaguchi K"/>
            <person name="Onimaru K"/>
            <person name="Kadota M"/>
            <person name="Koyanagi M"/>
            <person name="Keeley SD"/>
            <person name="Tatsumi K"/>
            <person name="Tanaka K"/>
            <person name="Motone F"/>
            <person name="Kageyama Y"/>
            <person name="Nozu R"/>
            <person name="Adachi N"/>
            <person name="Nishimura O"/>
            <person name="Nakagawa R"/>
            <person name="Tanegashima C"/>
            <person name="Kiyatake I"/>
            <person name="Matsumoto R"/>
            <person name="Murakumo K"/>
            <person name="Nishida K"/>
            <person name="Terakita A"/>
            <person name="Kuratani S"/>
            <person name="Sato K"/>
            <person name="Hyodo S Kuraku.S."/>
        </authorList>
    </citation>
    <scope>NUCLEOTIDE SEQUENCE [LARGE SCALE GENOMIC DNA]</scope>
</reference>
<name>A0A401TG34_CHIPU</name>
<protein>
    <submittedName>
        <fullName evidence="1">Uncharacterized protein</fullName>
    </submittedName>
</protein>